<evidence type="ECO:0000313" key="2">
    <source>
        <dbReference type="EMBL" id="MBK1881049.1"/>
    </source>
</evidence>
<dbReference type="Proteomes" id="UP000603141">
    <property type="component" value="Unassembled WGS sequence"/>
</dbReference>
<evidence type="ECO:0000259" key="1">
    <source>
        <dbReference type="SMART" id="SM00460"/>
    </source>
</evidence>
<keyword evidence="3" id="KW-1185">Reference proteome</keyword>
<dbReference type="SMART" id="SM00460">
    <property type="entry name" value="TGc"/>
    <property type="match status" value="1"/>
</dbReference>
<dbReference type="SUPFAM" id="SSF54001">
    <property type="entry name" value="Cysteine proteinases"/>
    <property type="match status" value="1"/>
</dbReference>
<sequence length="293" mass="31948">MKYELIHRTRYLYEGSVTVSHHLARLAPRHLPGQRCPWHELEIHPVPVGRGVHADAFGNITTYFEIEGSHEELEVIARSLVEVSKMDHPAPADTPPWEAVRDACHAQKLTPCAEAGAFRFASPMVPLGKDFSHYALPDFPAGRPVLEAVNALMGRIHREFKFDTVATDVATPVADVLRNKAGVCQDFAHLMLACLRSLGLSARYVSGYLETAPPPGQKRLTGADASHAWVSVYCGEKAGWIDADPTNNVLPGERHITVAWGRDFSDVSPLRGVTLGAGGQTLRVAVDVIPVGD</sequence>
<gene>
    <name evidence="2" type="ORF">JIN85_01405</name>
</gene>
<dbReference type="AlphaFoldDB" id="A0A934S804"/>
<organism evidence="2 3">
    <name type="scientific">Luteolibacter pohnpeiensis</name>
    <dbReference type="NCBI Taxonomy" id="454153"/>
    <lineage>
        <taxon>Bacteria</taxon>
        <taxon>Pseudomonadati</taxon>
        <taxon>Verrucomicrobiota</taxon>
        <taxon>Verrucomicrobiia</taxon>
        <taxon>Verrucomicrobiales</taxon>
        <taxon>Verrucomicrobiaceae</taxon>
        <taxon>Luteolibacter</taxon>
    </lineage>
</organism>
<feature type="domain" description="Transglutaminase-like" evidence="1">
    <location>
        <begin position="176"/>
        <end position="247"/>
    </location>
</feature>
<proteinExistence type="predicted"/>
<dbReference type="InterPro" id="IPR038765">
    <property type="entry name" value="Papain-like_cys_pep_sf"/>
</dbReference>
<dbReference type="PANTHER" id="PTHR33490">
    <property type="entry name" value="BLR5614 PROTEIN-RELATED"/>
    <property type="match status" value="1"/>
</dbReference>
<dbReference type="EMBL" id="JAENIJ010000002">
    <property type="protein sequence ID" value="MBK1881049.1"/>
    <property type="molecule type" value="Genomic_DNA"/>
</dbReference>
<dbReference type="RefSeq" id="WP_200266864.1">
    <property type="nucleotide sequence ID" value="NZ_JAENIJ010000002.1"/>
</dbReference>
<dbReference type="Pfam" id="PF01841">
    <property type="entry name" value="Transglut_core"/>
    <property type="match status" value="1"/>
</dbReference>
<accession>A0A934S804</accession>
<dbReference type="InterPro" id="IPR013589">
    <property type="entry name" value="Bac_transglu_N"/>
</dbReference>
<comment type="caution">
    <text evidence="2">The sequence shown here is derived from an EMBL/GenBank/DDBJ whole genome shotgun (WGS) entry which is preliminary data.</text>
</comment>
<name>A0A934S804_9BACT</name>
<dbReference type="Pfam" id="PF08379">
    <property type="entry name" value="Bact_transglu_N"/>
    <property type="match status" value="1"/>
</dbReference>
<dbReference type="InterPro" id="IPR002931">
    <property type="entry name" value="Transglutaminase-like"/>
</dbReference>
<reference evidence="2" key="1">
    <citation type="submission" date="2021-01" db="EMBL/GenBank/DDBJ databases">
        <title>Modified the classification status of verrucomicrobia.</title>
        <authorList>
            <person name="Feng X."/>
        </authorList>
    </citation>
    <scope>NUCLEOTIDE SEQUENCE</scope>
    <source>
        <strain evidence="2">KCTC 22041</strain>
    </source>
</reference>
<dbReference type="Gene3D" id="3.10.620.30">
    <property type="match status" value="1"/>
</dbReference>
<protein>
    <submittedName>
        <fullName evidence="2">Transglutaminase family protein</fullName>
    </submittedName>
</protein>
<dbReference type="PANTHER" id="PTHR33490:SF7">
    <property type="entry name" value="BLR2979 PROTEIN"/>
    <property type="match status" value="1"/>
</dbReference>
<evidence type="ECO:0000313" key="3">
    <source>
        <dbReference type="Proteomes" id="UP000603141"/>
    </source>
</evidence>